<dbReference type="EMBL" id="QGKX02001290">
    <property type="protein sequence ID" value="KAF3539629.1"/>
    <property type="molecule type" value="Genomic_DNA"/>
</dbReference>
<reference evidence="2" key="1">
    <citation type="submission" date="2019-12" db="EMBL/GenBank/DDBJ databases">
        <title>Genome sequencing and annotation of Brassica cretica.</title>
        <authorList>
            <person name="Studholme D.J."/>
            <person name="Sarris P."/>
        </authorList>
    </citation>
    <scope>NUCLEOTIDE SEQUENCE</scope>
    <source>
        <strain evidence="2">PFS-109/04</strain>
        <tissue evidence="2">Leaf</tissue>
    </source>
</reference>
<accession>A0A8S9QAG8</accession>
<keyword evidence="1" id="KW-0472">Membrane</keyword>
<evidence type="ECO:0000313" key="2">
    <source>
        <dbReference type="EMBL" id="KAF3539629.1"/>
    </source>
</evidence>
<name>A0A8S9QAG8_BRACR</name>
<evidence type="ECO:0000313" key="3">
    <source>
        <dbReference type="Proteomes" id="UP000712600"/>
    </source>
</evidence>
<evidence type="ECO:0000256" key="1">
    <source>
        <dbReference type="SAM" id="Phobius"/>
    </source>
</evidence>
<protein>
    <submittedName>
        <fullName evidence="2">Uncharacterized protein</fullName>
    </submittedName>
</protein>
<dbReference type="Proteomes" id="UP000712600">
    <property type="component" value="Unassembled WGS sequence"/>
</dbReference>
<dbReference type="AlphaFoldDB" id="A0A8S9QAG8"/>
<gene>
    <name evidence="2" type="ORF">F2Q69_00019238</name>
</gene>
<proteinExistence type="predicted"/>
<organism evidence="2 3">
    <name type="scientific">Brassica cretica</name>
    <name type="common">Mustard</name>
    <dbReference type="NCBI Taxonomy" id="69181"/>
    <lineage>
        <taxon>Eukaryota</taxon>
        <taxon>Viridiplantae</taxon>
        <taxon>Streptophyta</taxon>
        <taxon>Embryophyta</taxon>
        <taxon>Tracheophyta</taxon>
        <taxon>Spermatophyta</taxon>
        <taxon>Magnoliopsida</taxon>
        <taxon>eudicotyledons</taxon>
        <taxon>Gunneridae</taxon>
        <taxon>Pentapetalae</taxon>
        <taxon>rosids</taxon>
        <taxon>malvids</taxon>
        <taxon>Brassicales</taxon>
        <taxon>Brassicaceae</taxon>
        <taxon>Brassiceae</taxon>
        <taxon>Brassica</taxon>
    </lineage>
</organism>
<keyword evidence="1" id="KW-1133">Transmembrane helix</keyword>
<comment type="caution">
    <text evidence="2">The sequence shown here is derived from an EMBL/GenBank/DDBJ whole genome shotgun (WGS) entry which is preliminary data.</text>
</comment>
<keyword evidence="1" id="KW-0812">Transmembrane</keyword>
<feature type="transmembrane region" description="Helical" evidence="1">
    <location>
        <begin position="20"/>
        <end position="46"/>
    </location>
</feature>
<sequence>MLRSSHAGVSWIVCRELRRVASVLAIKLSIVASVLAIELSIVASWMRSGTV</sequence>